<name>A0A225WRG4_9STRA</name>
<dbReference type="EMBL" id="NBNE01000353">
    <property type="protein sequence ID" value="OWZ20171.1"/>
    <property type="molecule type" value="Genomic_DNA"/>
</dbReference>
<dbReference type="Proteomes" id="UP000198211">
    <property type="component" value="Unassembled WGS sequence"/>
</dbReference>
<proteinExistence type="predicted"/>
<reference evidence="2" key="1">
    <citation type="submission" date="2017-03" db="EMBL/GenBank/DDBJ databases">
        <title>Phytopthora megakarya and P. palmivora, two closely related causual agents of cacao black pod achieved similar genome size and gene model numbers by different mechanisms.</title>
        <authorList>
            <person name="Ali S."/>
            <person name="Shao J."/>
            <person name="Larry D.J."/>
            <person name="Kronmiller B."/>
            <person name="Shen D."/>
            <person name="Strem M.D."/>
            <person name="Melnick R.L."/>
            <person name="Guiltinan M.J."/>
            <person name="Tyler B.M."/>
            <person name="Meinhardt L.W."/>
            <person name="Bailey B.A."/>
        </authorList>
    </citation>
    <scope>NUCLEOTIDE SEQUENCE [LARGE SCALE GENOMIC DNA]</scope>
    <source>
        <strain evidence="2">zdho120</strain>
    </source>
</reference>
<accession>A0A225WRG4</accession>
<evidence type="ECO:0000313" key="2">
    <source>
        <dbReference type="Proteomes" id="UP000198211"/>
    </source>
</evidence>
<sequence>MTILRYRVVDQGESDLYPGSYVGHPITFVQHAGDAINQWGILDAKQDRTALHTSRKGDTPTSTLNYFNVAVNSTILHALELLDKQNQVIVVCGKSRSGLPAIVTSTLLSMPFEPAQVVPLVRPHSSGKSFHGMTVTSCSCINRIKTGVLLWLRRDQLSVNVSTVPKVLLALLPKQGDKSMCMRYLSKKGCSGPAPGTCFDPSRAHCKPLSLPADAKDCIDKHFQGLASKFQDL</sequence>
<evidence type="ECO:0000313" key="1">
    <source>
        <dbReference type="EMBL" id="OWZ20171.1"/>
    </source>
</evidence>
<dbReference type="OrthoDB" id="92736at2759"/>
<protein>
    <submittedName>
        <fullName evidence="1">Uncharacterized protein</fullName>
    </submittedName>
</protein>
<organism evidence="1 2">
    <name type="scientific">Phytophthora megakarya</name>
    <dbReference type="NCBI Taxonomy" id="4795"/>
    <lineage>
        <taxon>Eukaryota</taxon>
        <taxon>Sar</taxon>
        <taxon>Stramenopiles</taxon>
        <taxon>Oomycota</taxon>
        <taxon>Peronosporomycetes</taxon>
        <taxon>Peronosporales</taxon>
        <taxon>Peronosporaceae</taxon>
        <taxon>Phytophthora</taxon>
    </lineage>
</organism>
<keyword evidence="2" id="KW-1185">Reference proteome</keyword>
<comment type="caution">
    <text evidence="1">The sequence shown here is derived from an EMBL/GenBank/DDBJ whole genome shotgun (WGS) entry which is preliminary data.</text>
</comment>
<dbReference type="AlphaFoldDB" id="A0A225WRG4"/>
<gene>
    <name evidence="1" type="ORF">PHMEG_0005455</name>
</gene>